<feature type="compositionally biased region" description="Acidic residues" evidence="1">
    <location>
        <begin position="125"/>
        <end position="135"/>
    </location>
</feature>
<dbReference type="InterPro" id="IPR006578">
    <property type="entry name" value="MADF-dom"/>
</dbReference>
<keyword evidence="4" id="KW-1185">Reference proteome</keyword>
<evidence type="ECO:0000256" key="1">
    <source>
        <dbReference type="SAM" id="MobiDB-lite"/>
    </source>
</evidence>
<reference evidence="3" key="1">
    <citation type="submission" date="2022-01" db="EMBL/GenBank/DDBJ databases">
        <authorList>
            <person name="King R."/>
        </authorList>
    </citation>
    <scope>NUCLEOTIDE SEQUENCE</scope>
</reference>
<sequence>MAEGRFRGQHLINFIRKFKESDCLWNVKSRLYKRLDLKQTCYEEISKEFKISVAEVKKKIKSLRGTYIAERKKVLEYHPSGSGATEEPYEPNLHWYSEMNFLDSVIIFRKSTDNIIPMTDTEVSVNEDEPNEQLDDQQQHDQQQHDEQQQPDDEQQHDDQHEQILGRKTNKRRKIIKNNIGDKYKKALQEIVSANTIQAPQGDEFSNFGNLVESSLRKLTEVNAINAMAEMQTIITKYRLKDIETAKIVYVSTPVTQLKNVRSSSGLSNFSCTDSSIPSPSSHVHTYDENFGNFECVIPNINILNRAWTEAQESSEDE</sequence>
<dbReference type="EMBL" id="OV651818">
    <property type="protein sequence ID" value="CAH1111611.1"/>
    <property type="molecule type" value="Genomic_DNA"/>
</dbReference>
<accession>A0A9P0D852</accession>
<dbReference type="SMART" id="SM00595">
    <property type="entry name" value="MADF"/>
    <property type="match status" value="1"/>
</dbReference>
<proteinExistence type="predicted"/>
<dbReference type="Pfam" id="PF10545">
    <property type="entry name" value="MADF_DNA_bdg"/>
    <property type="match status" value="1"/>
</dbReference>
<gene>
    <name evidence="3" type="ORF">PSYICH_LOCUS12600</name>
</gene>
<feature type="domain" description="MADF" evidence="2">
    <location>
        <begin position="13"/>
        <end position="107"/>
    </location>
</feature>
<evidence type="ECO:0000259" key="2">
    <source>
        <dbReference type="PROSITE" id="PS51029"/>
    </source>
</evidence>
<name>A0A9P0D852_9CUCU</name>
<organism evidence="3 4">
    <name type="scientific">Psylliodes chrysocephalus</name>
    <dbReference type="NCBI Taxonomy" id="3402493"/>
    <lineage>
        <taxon>Eukaryota</taxon>
        <taxon>Metazoa</taxon>
        <taxon>Ecdysozoa</taxon>
        <taxon>Arthropoda</taxon>
        <taxon>Hexapoda</taxon>
        <taxon>Insecta</taxon>
        <taxon>Pterygota</taxon>
        <taxon>Neoptera</taxon>
        <taxon>Endopterygota</taxon>
        <taxon>Coleoptera</taxon>
        <taxon>Polyphaga</taxon>
        <taxon>Cucujiformia</taxon>
        <taxon>Chrysomeloidea</taxon>
        <taxon>Chrysomelidae</taxon>
        <taxon>Galerucinae</taxon>
        <taxon>Alticini</taxon>
        <taxon>Psylliodes</taxon>
    </lineage>
</organism>
<protein>
    <recommendedName>
        <fullName evidence="2">MADF domain-containing protein</fullName>
    </recommendedName>
</protein>
<feature type="compositionally biased region" description="Basic and acidic residues" evidence="1">
    <location>
        <begin position="137"/>
        <end position="148"/>
    </location>
</feature>
<dbReference type="AlphaFoldDB" id="A0A9P0D852"/>
<dbReference type="PROSITE" id="PS51029">
    <property type="entry name" value="MADF"/>
    <property type="match status" value="1"/>
</dbReference>
<dbReference type="PANTHER" id="PTHR21505">
    <property type="entry name" value="MADF DOMAIN-CONTAINING PROTEIN-RELATED"/>
    <property type="match status" value="1"/>
</dbReference>
<dbReference type="PANTHER" id="PTHR21505:SF12">
    <property type="entry name" value="MADF DOMAIN-CONTAINING PROTEIN-RELATED"/>
    <property type="match status" value="1"/>
</dbReference>
<dbReference type="OrthoDB" id="7476629at2759"/>
<evidence type="ECO:0000313" key="3">
    <source>
        <dbReference type="EMBL" id="CAH1111611.1"/>
    </source>
</evidence>
<dbReference type="Proteomes" id="UP001153636">
    <property type="component" value="Chromosome 6"/>
</dbReference>
<evidence type="ECO:0000313" key="4">
    <source>
        <dbReference type="Proteomes" id="UP001153636"/>
    </source>
</evidence>
<feature type="region of interest" description="Disordered" evidence="1">
    <location>
        <begin position="124"/>
        <end position="172"/>
    </location>
</feature>